<evidence type="ECO:0000313" key="1">
    <source>
        <dbReference type="EMBL" id="KEK22473.1"/>
    </source>
</evidence>
<organism evidence="1 2">
    <name type="scientific">Bacillus gaemokensis</name>
    <dbReference type="NCBI Taxonomy" id="574375"/>
    <lineage>
        <taxon>Bacteria</taxon>
        <taxon>Bacillati</taxon>
        <taxon>Bacillota</taxon>
        <taxon>Bacilli</taxon>
        <taxon>Bacillales</taxon>
        <taxon>Bacillaceae</taxon>
        <taxon>Bacillus</taxon>
        <taxon>Bacillus cereus group</taxon>
    </lineage>
</organism>
<dbReference type="RefSeq" id="WP_033677332.1">
    <property type="nucleotide sequence ID" value="NZ_JOTM01000030.1"/>
</dbReference>
<dbReference type="OrthoDB" id="2942887at2"/>
<accession>A0A073KJI0</accession>
<dbReference type="Proteomes" id="UP000027778">
    <property type="component" value="Unassembled WGS sequence"/>
</dbReference>
<proteinExistence type="predicted"/>
<sequence length="118" mass="13588">MATEGFISVEELKQRLQADDLLFEEALIANGFSSLTVLNDKQAQLVTFYYRYVDLMAKATSEASSFKYTDGEESVDKSSVSKNYRDLAQHYYDLWRSKRTEYDGTGSTFRIAKRVDRP</sequence>
<dbReference type="STRING" id="574375.AZF08_13995"/>
<name>A0A073KJI0_9BACI</name>
<dbReference type="AlphaFoldDB" id="A0A073KJI0"/>
<reference evidence="1 2" key="1">
    <citation type="submission" date="2014-06" db="EMBL/GenBank/DDBJ databases">
        <title>Draft genome sequence of Bacillus gaemokensis JCM 15801 (MCCC 1A00707).</title>
        <authorList>
            <person name="Lai Q."/>
            <person name="Liu Y."/>
            <person name="Shao Z."/>
        </authorList>
    </citation>
    <scope>NUCLEOTIDE SEQUENCE [LARGE SCALE GENOMIC DNA]</scope>
    <source>
        <strain evidence="1 2">JCM 15801</strain>
    </source>
</reference>
<evidence type="ECO:0000313" key="2">
    <source>
        <dbReference type="Proteomes" id="UP000027778"/>
    </source>
</evidence>
<keyword evidence="2" id="KW-1185">Reference proteome</keyword>
<dbReference type="EMBL" id="JOTM01000030">
    <property type="protein sequence ID" value="KEK22473.1"/>
    <property type="molecule type" value="Genomic_DNA"/>
</dbReference>
<comment type="caution">
    <text evidence="1">The sequence shown here is derived from an EMBL/GenBank/DDBJ whole genome shotgun (WGS) entry which is preliminary data.</text>
</comment>
<gene>
    <name evidence="1" type="ORF">BAGA_18880</name>
</gene>
<protein>
    <submittedName>
        <fullName evidence="1">Uncharacterized protein</fullName>
    </submittedName>
</protein>